<dbReference type="Proteomes" id="UP000176593">
    <property type="component" value="Unassembled WGS sequence"/>
</dbReference>
<evidence type="ECO:0000256" key="1">
    <source>
        <dbReference type="SAM" id="MobiDB-lite"/>
    </source>
</evidence>
<dbReference type="PROSITE" id="PS51257">
    <property type="entry name" value="PROKAR_LIPOPROTEIN"/>
    <property type="match status" value="1"/>
</dbReference>
<protein>
    <recommendedName>
        <fullName evidence="4">OmpA-like domain-containing protein</fullName>
    </recommendedName>
</protein>
<feature type="compositionally biased region" description="Basic and acidic residues" evidence="1">
    <location>
        <begin position="553"/>
        <end position="565"/>
    </location>
</feature>
<feature type="region of interest" description="Disordered" evidence="1">
    <location>
        <begin position="552"/>
        <end position="573"/>
    </location>
</feature>
<reference evidence="2 3" key="1">
    <citation type="journal article" date="2016" name="Nat. Commun.">
        <title>Thousands of microbial genomes shed light on interconnected biogeochemical processes in an aquifer system.</title>
        <authorList>
            <person name="Anantharaman K."/>
            <person name="Brown C.T."/>
            <person name="Hug L.A."/>
            <person name="Sharon I."/>
            <person name="Castelle C.J."/>
            <person name="Probst A.J."/>
            <person name="Thomas B.C."/>
            <person name="Singh A."/>
            <person name="Wilkins M.J."/>
            <person name="Karaoz U."/>
            <person name="Brodie E.L."/>
            <person name="Williams K.H."/>
            <person name="Hubbard S.S."/>
            <person name="Banfield J.F."/>
        </authorList>
    </citation>
    <scope>NUCLEOTIDE SEQUENCE [LARGE SCALE GENOMIC DNA]</scope>
</reference>
<dbReference type="EMBL" id="MGEQ01000001">
    <property type="protein sequence ID" value="OGL88207.1"/>
    <property type="molecule type" value="Genomic_DNA"/>
</dbReference>
<dbReference type="AlphaFoldDB" id="A0A1F7VDZ6"/>
<feature type="compositionally biased region" description="Low complexity" evidence="1">
    <location>
        <begin position="29"/>
        <end position="57"/>
    </location>
</feature>
<gene>
    <name evidence="2" type="ORF">A3I41_00565</name>
</gene>
<sequence>MRNSRMILFAMTLALASVIGGCEKKEEPAQNGNQAAQGAPAQGQRQEATPAQVEPAAAAPVQAKLPGGDVLPGEPINLGYIFWGAEIPLFWGLGGLQTHVGTIFAEYGLNFKLFPADDTAAQIAKYKSGETPFLRMTFPTINRYLAELCPTPNADLCPEKAFVLTLSAGDHLVCRDKITDIKQLKGATVSIQKAGPHESFLFDILRDVNLKMSDVTIVWANGISNDPKKDDPPNHLRDNAKVDCAFAVSPDMAALTGGLTSKGSGAEGSVKGAHVLVSTADRRKSIPDVYFVSHKFNTTNRDTVTKFAAAYTKSVEQVTALRHDYENKGSEEMRALLAFAMGVNDVWKGGCPSETDTFGLLLDASFVGIAGNVEWDDPANPTGHKYFSDLTNDLAAALGVTTVRVDVPSAKIDWAHSVFNGFASGNVKRTARFNAEAVQADIEKLNQTGAIGENTMLSFVAYFLENQVEFNEGQYGAQFDDVIKLAAKYTRAPIVIRGHTDTTLLVSMILKKGMATGLVKQAGTPGNFSYSIDGKPLDLANAKQVLALVHQPGIDDTRDDPDPSRRAASPSRVAEAATALSRDRANQVRQSLIAYAAKKGAKLDESQITVVGAGASDPFIVKPRSPDEAAKNRRVEFSIVRVSAEAATASDYEL</sequence>
<evidence type="ECO:0000313" key="3">
    <source>
        <dbReference type="Proteomes" id="UP000176593"/>
    </source>
</evidence>
<dbReference type="InterPro" id="IPR036737">
    <property type="entry name" value="OmpA-like_sf"/>
</dbReference>
<dbReference type="SUPFAM" id="SSF53850">
    <property type="entry name" value="Periplasmic binding protein-like II"/>
    <property type="match status" value="1"/>
</dbReference>
<comment type="caution">
    <text evidence="2">The sequence shown here is derived from an EMBL/GenBank/DDBJ whole genome shotgun (WGS) entry which is preliminary data.</text>
</comment>
<proteinExistence type="predicted"/>
<evidence type="ECO:0000313" key="2">
    <source>
        <dbReference type="EMBL" id="OGL88207.1"/>
    </source>
</evidence>
<evidence type="ECO:0008006" key="4">
    <source>
        <dbReference type="Google" id="ProtNLM"/>
    </source>
</evidence>
<dbReference type="Gene3D" id="3.30.1330.60">
    <property type="entry name" value="OmpA-like domain"/>
    <property type="match status" value="1"/>
</dbReference>
<dbReference type="Gene3D" id="3.40.190.10">
    <property type="entry name" value="Periplasmic binding protein-like II"/>
    <property type="match status" value="1"/>
</dbReference>
<organism evidence="2 3">
    <name type="scientific">Candidatus Uhrbacteria bacterium RIFCSPLOWO2_02_FULL_48_18</name>
    <dbReference type="NCBI Taxonomy" id="1802408"/>
    <lineage>
        <taxon>Bacteria</taxon>
        <taxon>Candidatus Uhriibacteriota</taxon>
    </lineage>
</organism>
<dbReference type="SUPFAM" id="SSF103088">
    <property type="entry name" value="OmpA-like"/>
    <property type="match status" value="1"/>
</dbReference>
<feature type="region of interest" description="Disordered" evidence="1">
    <location>
        <begin position="26"/>
        <end position="57"/>
    </location>
</feature>
<name>A0A1F7VDZ6_9BACT</name>
<accession>A0A1F7VDZ6</accession>